<sequence>MHREPLEQLAKVPLKRDRPNTIVKVGTTLPKANKLQLIDFLKRNADVFAWSSKDMPGIDPGMTQHRLNIHPEARPVRQKSRKFAPDRQKTISDEVDCLREAGFIAEVKYPRWLSNVVLVKKYNGS</sequence>
<keyword evidence="2" id="KW-1185">Reference proteome</keyword>
<dbReference type="InterPro" id="IPR053134">
    <property type="entry name" value="RNA-dir_DNA_polymerase"/>
</dbReference>
<dbReference type="Proteomes" id="UP000012960">
    <property type="component" value="Unplaced"/>
</dbReference>
<proteinExistence type="predicted"/>
<evidence type="ECO:0000313" key="1">
    <source>
        <dbReference type="EnsemblPlants" id="Ma02_p12740.1"/>
    </source>
</evidence>
<dbReference type="PANTHER" id="PTHR24559">
    <property type="entry name" value="TRANSPOSON TY3-I GAG-POL POLYPROTEIN"/>
    <property type="match status" value="1"/>
</dbReference>
<reference evidence="1" key="1">
    <citation type="submission" date="2021-05" db="UniProtKB">
        <authorList>
            <consortium name="EnsemblPlants"/>
        </authorList>
    </citation>
    <scope>IDENTIFICATION</scope>
    <source>
        <strain evidence="1">subsp. malaccensis</strain>
    </source>
</reference>
<evidence type="ECO:0008006" key="3">
    <source>
        <dbReference type="Google" id="ProtNLM"/>
    </source>
</evidence>
<dbReference type="Gramene" id="Ma02_t12740.1">
    <property type="protein sequence ID" value="Ma02_p12740.1"/>
    <property type="gene ID" value="Ma02_g12740"/>
</dbReference>
<dbReference type="EnsemblPlants" id="Ma02_t12740.1">
    <property type="protein sequence ID" value="Ma02_p12740.1"/>
    <property type="gene ID" value="Ma02_g12740"/>
</dbReference>
<dbReference type="InParanoid" id="A0A804I249"/>
<name>A0A804I249_MUSAM</name>
<dbReference type="Gene3D" id="3.10.10.10">
    <property type="entry name" value="HIV Type 1 Reverse Transcriptase, subunit A, domain 1"/>
    <property type="match status" value="1"/>
</dbReference>
<dbReference type="InterPro" id="IPR043502">
    <property type="entry name" value="DNA/RNA_pol_sf"/>
</dbReference>
<evidence type="ECO:0000313" key="2">
    <source>
        <dbReference type="Proteomes" id="UP000012960"/>
    </source>
</evidence>
<organism evidence="1 2">
    <name type="scientific">Musa acuminata subsp. malaccensis</name>
    <name type="common">Wild banana</name>
    <name type="synonym">Musa malaccensis</name>
    <dbReference type="NCBI Taxonomy" id="214687"/>
    <lineage>
        <taxon>Eukaryota</taxon>
        <taxon>Viridiplantae</taxon>
        <taxon>Streptophyta</taxon>
        <taxon>Embryophyta</taxon>
        <taxon>Tracheophyta</taxon>
        <taxon>Spermatophyta</taxon>
        <taxon>Magnoliopsida</taxon>
        <taxon>Liliopsida</taxon>
        <taxon>Zingiberales</taxon>
        <taxon>Musaceae</taxon>
        <taxon>Musa</taxon>
    </lineage>
</organism>
<dbReference type="PANTHER" id="PTHR24559:SF444">
    <property type="entry name" value="REVERSE TRANSCRIPTASE DOMAIN-CONTAINING PROTEIN"/>
    <property type="match status" value="1"/>
</dbReference>
<protein>
    <recommendedName>
        <fullName evidence="3">Reverse transcriptase domain-containing protein</fullName>
    </recommendedName>
</protein>
<dbReference type="OMA" id="CHAFNIR"/>
<dbReference type="AlphaFoldDB" id="A0A804I249"/>
<accession>A0A804I249</accession>
<dbReference type="SUPFAM" id="SSF56672">
    <property type="entry name" value="DNA/RNA polymerases"/>
    <property type="match status" value="1"/>
</dbReference>